<keyword evidence="4" id="KW-0934">Plastid</keyword>
<comment type="caution">
    <text evidence="10">The sequence shown here is derived from an EMBL/GenBank/DDBJ whole genome shotgun (WGS) entry which is preliminary data.</text>
</comment>
<dbReference type="InterPro" id="IPR002921">
    <property type="entry name" value="Fungal_lipase-type"/>
</dbReference>
<dbReference type="EMBL" id="JAXIOK010000023">
    <property type="protein sequence ID" value="KAK4742435.1"/>
    <property type="molecule type" value="Genomic_DNA"/>
</dbReference>
<dbReference type="GO" id="GO:0047714">
    <property type="term" value="F:galactolipase activity"/>
    <property type="evidence" value="ECO:0007669"/>
    <property type="project" value="UniProtKB-ARBA"/>
</dbReference>
<keyword evidence="6" id="KW-0809">Transit peptide</keyword>
<gene>
    <name evidence="10" type="ORF">SAY87_000436</name>
</gene>
<evidence type="ECO:0000256" key="4">
    <source>
        <dbReference type="ARBA" id="ARBA00022640"/>
    </source>
</evidence>
<dbReference type="Pfam" id="PF01764">
    <property type="entry name" value="Lipase_3"/>
    <property type="match status" value="1"/>
</dbReference>
<dbReference type="PANTHER" id="PTHR31403">
    <property type="entry name" value="PHOSPHOLIPASE A1-IBETA2, CHLOROPLASTIC"/>
    <property type="match status" value="1"/>
</dbReference>
<dbReference type="InterPro" id="IPR029058">
    <property type="entry name" value="AB_hydrolase_fold"/>
</dbReference>
<evidence type="ECO:0000256" key="6">
    <source>
        <dbReference type="ARBA" id="ARBA00022946"/>
    </source>
</evidence>
<organism evidence="10 11">
    <name type="scientific">Trapa incisa</name>
    <dbReference type="NCBI Taxonomy" id="236973"/>
    <lineage>
        <taxon>Eukaryota</taxon>
        <taxon>Viridiplantae</taxon>
        <taxon>Streptophyta</taxon>
        <taxon>Embryophyta</taxon>
        <taxon>Tracheophyta</taxon>
        <taxon>Spermatophyta</taxon>
        <taxon>Magnoliopsida</taxon>
        <taxon>eudicotyledons</taxon>
        <taxon>Gunneridae</taxon>
        <taxon>Pentapetalae</taxon>
        <taxon>rosids</taxon>
        <taxon>malvids</taxon>
        <taxon>Myrtales</taxon>
        <taxon>Lythraceae</taxon>
        <taxon>Trapa</taxon>
    </lineage>
</organism>
<accession>A0AAN7JGZ0</accession>
<evidence type="ECO:0000256" key="3">
    <source>
        <dbReference type="ARBA" id="ARBA00022528"/>
    </source>
</evidence>
<dbReference type="PANTHER" id="PTHR31403:SF8">
    <property type="entry name" value="PHOSPHOLIPASE A(1) DAD1, CHLOROPLASTIC-LIKE"/>
    <property type="match status" value="1"/>
</dbReference>
<sequence length="460" mass="51197">MSSSIHLPYPYSLCPSKKLLSVACWRVSNRRKLSKNYSGRCGNSRRWRLKRKGWLSSKEPPSAASKQAEFRKKWMDYQGVNGWEGLLDPLDDNLRREILRYGDFVEAAYCSFDFDSSSPTYAMCKYPRSSLLRHTGICGSGYRVTKNLYATCGLELPSCGDGWPAMKVPGWVSTRSSWIGFVAICEDGKEISRLGRRDVVIALRGTGTCLEWIENMRVNLTCMHRGRGGHADGEPMVQNGFLSLFTSKSATRLSLRDTVREEVGRIMRMHGGKPLSFTLTGHSLGAALATLTAYDIHVAFEGTTPTVTVVSFGGPRVGNRSFRHRLEETGTNVLRIVNTDDPVTKVPGFITDGSLSGHCDDSAAGLVPRWLRQRLMQDSSEWLYADVGRELKLSSRECPHMYGLSMATSHDLKTYLKLVSCLVSSKCPLRATTQRATEPRDPAFAPSLVKQSVTVQTQRA</sequence>
<keyword evidence="5" id="KW-0378">Hydrolase</keyword>
<reference evidence="10 11" key="1">
    <citation type="journal article" date="2023" name="Hortic Res">
        <title>Pangenome of water caltrop reveals structural variations and asymmetric subgenome divergence after allopolyploidization.</title>
        <authorList>
            <person name="Zhang X."/>
            <person name="Chen Y."/>
            <person name="Wang L."/>
            <person name="Yuan Y."/>
            <person name="Fang M."/>
            <person name="Shi L."/>
            <person name="Lu R."/>
            <person name="Comes H.P."/>
            <person name="Ma Y."/>
            <person name="Chen Y."/>
            <person name="Huang G."/>
            <person name="Zhou Y."/>
            <person name="Zheng Z."/>
            <person name="Qiu Y."/>
        </authorList>
    </citation>
    <scope>NUCLEOTIDE SEQUENCE [LARGE SCALE GENOMIC DNA]</scope>
    <source>
        <tissue evidence="10">Roots</tissue>
    </source>
</reference>
<proteinExistence type="inferred from homology"/>
<protein>
    <recommendedName>
        <fullName evidence="9">Fungal lipase-type domain-containing protein</fullName>
    </recommendedName>
</protein>
<dbReference type="SUPFAM" id="SSF53474">
    <property type="entry name" value="alpha/beta-Hydrolases"/>
    <property type="match status" value="1"/>
</dbReference>
<comment type="similarity">
    <text evidence="2">Belongs to the AB hydrolase superfamily. Lipase family.</text>
</comment>
<evidence type="ECO:0000313" key="10">
    <source>
        <dbReference type="EMBL" id="KAK4742435.1"/>
    </source>
</evidence>
<evidence type="ECO:0000256" key="5">
    <source>
        <dbReference type="ARBA" id="ARBA00022801"/>
    </source>
</evidence>
<evidence type="ECO:0000313" key="11">
    <source>
        <dbReference type="Proteomes" id="UP001345219"/>
    </source>
</evidence>
<name>A0AAN7JGZ0_9MYRT</name>
<evidence type="ECO:0000256" key="7">
    <source>
        <dbReference type="ARBA" id="ARBA00022963"/>
    </source>
</evidence>
<evidence type="ECO:0000256" key="2">
    <source>
        <dbReference type="ARBA" id="ARBA00010701"/>
    </source>
</evidence>
<dbReference type="Proteomes" id="UP001345219">
    <property type="component" value="Chromosome 1"/>
</dbReference>
<feature type="domain" description="Fungal lipase-type" evidence="9">
    <location>
        <begin position="200"/>
        <end position="348"/>
    </location>
</feature>
<comment type="subcellular location">
    <subcellularLocation>
        <location evidence="1">Plastid</location>
        <location evidence="1">Chloroplast</location>
    </subcellularLocation>
</comment>
<evidence type="ECO:0000256" key="1">
    <source>
        <dbReference type="ARBA" id="ARBA00004229"/>
    </source>
</evidence>
<dbReference type="AlphaFoldDB" id="A0AAN7JGZ0"/>
<evidence type="ECO:0000256" key="8">
    <source>
        <dbReference type="ARBA" id="ARBA00023098"/>
    </source>
</evidence>
<dbReference type="Gene3D" id="3.40.50.1820">
    <property type="entry name" value="alpha/beta hydrolase"/>
    <property type="match status" value="1"/>
</dbReference>
<dbReference type="GO" id="GO:0008970">
    <property type="term" value="F:phospholipase A1 activity"/>
    <property type="evidence" value="ECO:0007669"/>
    <property type="project" value="UniProtKB-ARBA"/>
</dbReference>
<evidence type="ECO:0000259" key="9">
    <source>
        <dbReference type="Pfam" id="PF01764"/>
    </source>
</evidence>
<dbReference type="GO" id="GO:0016042">
    <property type="term" value="P:lipid catabolic process"/>
    <property type="evidence" value="ECO:0007669"/>
    <property type="project" value="UniProtKB-KW"/>
</dbReference>
<keyword evidence="7" id="KW-0442">Lipid degradation</keyword>
<keyword evidence="8" id="KW-0443">Lipid metabolism</keyword>
<keyword evidence="3" id="KW-0150">Chloroplast</keyword>
<dbReference type="CDD" id="cd00519">
    <property type="entry name" value="Lipase_3"/>
    <property type="match status" value="1"/>
</dbReference>
<keyword evidence="11" id="KW-1185">Reference proteome</keyword>
<dbReference type="GO" id="GO:0009507">
    <property type="term" value="C:chloroplast"/>
    <property type="evidence" value="ECO:0007669"/>
    <property type="project" value="UniProtKB-SubCell"/>
</dbReference>